<keyword evidence="4" id="KW-1185">Reference proteome</keyword>
<protein>
    <submittedName>
        <fullName evidence="3">Uncharacterized protein</fullName>
    </submittedName>
</protein>
<name>A0A8H7IX81_9PLEO</name>
<keyword evidence="2" id="KW-0472">Membrane</keyword>
<dbReference type="OrthoDB" id="10251809at2759"/>
<dbReference type="AlphaFoldDB" id="A0A8H7IX81"/>
<keyword evidence="2" id="KW-0812">Transmembrane</keyword>
<feature type="compositionally biased region" description="Polar residues" evidence="1">
    <location>
        <begin position="175"/>
        <end position="185"/>
    </location>
</feature>
<feature type="transmembrane region" description="Helical" evidence="2">
    <location>
        <begin position="119"/>
        <end position="142"/>
    </location>
</feature>
<dbReference type="Proteomes" id="UP000651452">
    <property type="component" value="Unassembled WGS sequence"/>
</dbReference>
<dbReference type="EMBL" id="RZGK01000018">
    <property type="protein sequence ID" value="KAF9692450.1"/>
    <property type="molecule type" value="Genomic_DNA"/>
</dbReference>
<reference evidence="3" key="1">
    <citation type="submission" date="2018-12" db="EMBL/GenBank/DDBJ databases">
        <authorList>
            <person name="Syme R.A."/>
            <person name="Farfan-Caceres L."/>
            <person name="Lichtenzveig J."/>
        </authorList>
    </citation>
    <scope>NUCLEOTIDE SEQUENCE</scope>
    <source>
        <strain evidence="3">Al4</strain>
    </source>
</reference>
<feature type="compositionally biased region" description="Polar residues" evidence="1">
    <location>
        <begin position="243"/>
        <end position="261"/>
    </location>
</feature>
<reference evidence="3" key="2">
    <citation type="submission" date="2020-09" db="EMBL/GenBank/DDBJ databases">
        <title>Reference genome assembly for Australian Ascochyta lentis isolate Al4.</title>
        <authorList>
            <person name="Lee R.C."/>
            <person name="Farfan-Caceres L.M."/>
            <person name="Debler J.W."/>
            <person name="Williams A.H."/>
            <person name="Henares B.M."/>
        </authorList>
    </citation>
    <scope>NUCLEOTIDE SEQUENCE</scope>
    <source>
        <strain evidence="3">Al4</strain>
    </source>
</reference>
<feature type="region of interest" description="Disordered" evidence="1">
    <location>
        <begin position="151"/>
        <end position="278"/>
    </location>
</feature>
<comment type="caution">
    <text evidence="3">The sequence shown here is derived from an EMBL/GenBank/DDBJ whole genome shotgun (WGS) entry which is preliminary data.</text>
</comment>
<organism evidence="3 4">
    <name type="scientific">Ascochyta lentis</name>
    <dbReference type="NCBI Taxonomy" id="205686"/>
    <lineage>
        <taxon>Eukaryota</taxon>
        <taxon>Fungi</taxon>
        <taxon>Dikarya</taxon>
        <taxon>Ascomycota</taxon>
        <taxon>Pezizomycotina</taxon>
        <taxon>Dothideomycetes</taxon>
        <taxon>Pleosporomycetidae</taxon>
        <taxon>Pleosporales</taxon>
        <taxon>Pleosporineae</taxon>
        <taxon>Didymellaceae</taxon>
        <taxon>Ascochyta</taxon>
    </lineage>
</organism>
<feature type="compositionally biased region" description="Polar residues" evidence="1">
    <location>
        <begin position="204"/>
        <end position="213"/>
    </location>
</feature>
<sequence length="278" mass="29557">MLFIGGQISNVSLTECDIPKIGGQHGLLLGQEATEEGVWWHAIQDNTTGYRVPDKIVSLVRGNNDGNATATVPAAGFASRDLSVYFGTTASAAPRTASRIIPATSIPKSRPKTKSNKGAIAGGVVGGVVGLAATIGMIFFCLRRRRHSKPVEPNRAELAHSPAVDPNSPAMKRGANQSINGNSMESPMVEAPAYSPQGFPPPNLWSSEHQANCHQGIPPQQRGYDIPQAYYPPPPEPPQSASKHQNPQDVSHELPSTSTPAISELSHLRSPIPKRAGF</sequence>
<proteinExistence type="predicted"/>
<accession>A0A8H7IX81</accession>
<evidence type="ECO:0000313" key="4">
    <source>
        <dbReference type="Proteomes" id="UP000651452"/>
    </source>
</evidence>
<evidence type="ECO:0000256" key="1">
    <source>
        <dbReference type="SAM" id="MobiDB-lite"/>
    </source>
</evidence>
<keyword evidence="2" id="KW-1133">Transmembrane helix</keyword>
<evidence type="ECO:0000256" key="2">
    <source>
        <dbReference type="SAM" id="Phobius"/>
    </source>
</evidence>
<evidence type="ECO:0000313" key="3">
    <source>
        <dbReference type="EMBL" id="KAF9692450.1"/>
    </source>
</evidence>
<gene>
    <name evidence="3" type="ORF">EKO04_009691</name>
</gene>
<dbReference type="Gene3D" id="1.20.5.510">
    <property type="entry name" value="Single helix bin"/>
    <property type="match status" value="1"/>
</dbReference>